<evidence type="ECO:0000313" key="3">
    <source>
        <dbReference type="Proteomes" id="UP001189429"/>
    </source>
</evidence>
<evidence type="ECO:0000256" key="1">
    <source>
        <dbReference type="SAM" id="SignalP"/>
    </source>
</evidence>
<dbReference type="PROSITE" id="PS51257">
    <property type="entry name" value="PROKAR_LIPOPROTEIN"/>
    <property type="match status" value="1"/>
</dbReference>
<sequence>MRSGSSRLTRSGLEVLLCCASVLLACHTFRSNSYVGSALFWEEKRTTYVFYHAFASDLLPPIVAEQMLDVSSAFYNGGITGLYYNVAAITNRALQYRIPNCSFCHRLGSFMNGNEVDTLQSLFDHCISGSGSDQVVYIHSKGSFHPSDRNTQLRRFLMRGAFSTECLNMPSTCNVCAARFSPLPHQHVPGNMWVARCSYIKGLIPPLKFGEAMLKFDTAAHTGRADNDSSWSWGAEVWGRHEDAKIGKGRYAAEHWLGSHPGLSPCDIYSGDYYYGYKGPDDMSNMSWTPTLQAAPRYDLTVFSYTHHFKCLERLQSWRLHEFTFLYNETPSHSSWFWTYYPPANWSKVGNMSTMNQSSHVSASKNSSRFVGCTSGPRTAPSMHATLINVQKRTTTPKMVHNMGGLRGVALQCIRMPCFAMGLP</sequence>
<dbReference type="Proteomes" id="UP001189429">
    <property type="component" value="Unassembled WGS sequence"/>
</dbReference>
<proteinExistence type="predicted"/>
<gene>
    <name evidence="2" type="ORF">PCOR1329_LOCUS44807</name>
</gene>
<reference evidence="2" key="1">
    <citation type="submission" date="2023-10" db="EMBL/GenBank/DDBJ databases">
        <authorList>
            <person name="Chen Y."/>
            <person name="Shah S."/>
            <person name="Dougan E. K."/>
            <person name="Thang M."/>
            <person name="Chan C."/>
        </authorList>
    </citation>
    <scope>NUCLEOTIDE SEQUENCE [LARGE SCALE GENOMIC DNA]</scope>
</reference>
<keyword evidence="3" id="KW-1185">Reference proteome</keyword>
<name>A0ABN9U359_9DINO</name>
<protein>
    <recommendedName>
        <fullName evidence="4">Phospholipase B-like</fullName>
    </recommendedName>
</protein>
<accession>A0ABN9U359</accession>
<dbReference type="EMBL" id="CAUYUJ010015385">
    <property type="protein sequence ID" value="CAK0853251.1"/>
    <property type="molecule type" value="Genomic_DNA"/>
</dbReference>
<evidence type="ECO:0008006" key="4">
    <source>
        <dbReference type="Google" id="ProtNLM"/>
    </source>
</evidence>
<organism evidence="2 3">
    <name type="scientific">Prorocentrum cordatum</name>
    <dbReference type="NCBI Taxonomy" id="2364126"/>
    <lineage>
        <taxon>Eukaryota</taxon>
        <taxon>Sar</taxon>
        <taxon>Alveolata</taxon>
        <taxon>Dinophyceae</taxon>
        <taxon>Prorocentrales</taxon>
        <taxon>Prorocentraceae</taxon>
        <taxon>Prorocentrum</taxon>
    </lineage>
</organism>
<feature type="chain" id="PRO_5045477855" description="Phospholipase B-like" evidence="1">
    <location>
        <begin position="26"/>
        <end position="424"/>
    </location>
</feature>
<evidence type="ECO:0000313" key="2">
    <source>
        <dbReference type="EMBL" id="CAK0853251.1"/>
    </source>
</evidence>
<comment type="caution">
    <text evidence="2">The sequence shown here is derived from an EMBL/GenBank/DDBJ whole genome shotgun (WGS) entry which is preliminary data.</text>
</comment>
<keyword evidence="1" id="KW-0732">Signal</keyword>
<feature type="signal peptide" evidence="1">
    <location>
        <begin position="1"/>
        <end position="25"/>
    </location>
</feature>